<proteinExistence type="inferred from homology"/>
<comment type="catalytic activity">
    <reaction evidence="1 5 6">
        <text>[protein]-peptidylproline (omega=180) = [protein]-peptidylproline (omega=0)</text>
        <dbReference type="Rhea" id="RHEA:16237"/>
        <dbReference type="Rhea" id="RHEA-COMP:10747"/>
        <dbReference type="Rhea" id="RHEA-COMP:10748"/>
        <dbReference type="ChEBI" id="CHEBI:83833"/>
        <dbReference type="ChEBI" id="CHEBI:83834"/>
        <dbReference type="EC" id="5.2.1.8"/>
    </reaction>
</comment>
<sequence>MTEITRVPLQPIAKGALGKLWLGVAAAALAAGGLAWATLPVGVKVQVVKAGTGPSPTAADLVLVKMKGTLDNGTVFQPEGQGALDMQGVIPGFGKALTQMQKGGSYKVVIPAALGYGDKEQRNPETGKVEIPANSDLNFDIELIDFKSRAEVEQQQAMIQQLQQQMQQQGGKGGPAGPGGEVRGMPPGAPQPQ</sequence>
<dbReference type="EMBL" id="JBHLTL010000001">
    <property type="protein sequence ID" value="MFC0588483.1"/>
    <property type="molecule type" value="Genomic_DNA"/>
</dbReference>
<gene>
    <name evidence="10" type="ORF">ACFFF7_03565</name>
</gene>
<keyword evidence="3 5" id="KW-0697">Rotamase</keyword>
<feature type="domain" description="PPIase FKBP-type" evidence="9">
    <location>
        <begin position="59"/>
        <end position="147"/>
    </location>
</feature>
<dbReference type="GO" id="GO:0003755">
    <property type="term" value="F:peptidyl-prolyl cis-trans isomerase activity"/>
    <property type="evidence" value="ECO:0007669"/>
    <property type="project" value="UniProtKB-EC"/>
</dbReference>
<evidence type="ECO:0000256" key="7">
    <source>
        <dbReference type="SAM" id="MobiDB-lite"/>
    </source>
</evidence>
<keyword evidence="11" id="KW-1185">Reference proteome</keyword>
<evidence type="ECO:0000259" key="9">
    <source>
        <dbReference type="PROSITE" id="PS50059"/>
    </source>
</evidence>
<feature type="region of interest" description="Disordered" evidence="7">
    <location>
        <begin position="157"/>
        <end position="193"/>
    </location>
</feature>
<evidence type="ECO:0000256" key="6">
    <source>
        <dbReference type="RuleBase" id="RU003915"/>
    </source>
</evidence>
<organism evidence="10 11">
    <name type="scientific">Novosphingobium aquiterrae</name>
    <dbReference type="NCBI Taxonomy" id="624388"/>
    <lineage>
        <taxon>Bacteria</taxon>
        <taxon>Pseudomonadati</taxon>
        <taxon>Pseudomonadota</taxon>
        <taxon>Alphaproteobacteria</taxon>
        <taxon>Sphingomonadales</taxon>
        <taxon>Sphingomonadaceae</taxon>
        <taxon>Novosphingobium</taxon>
    </lineage>
</organism>
<dbReference type="Proteomes" id="UP001589943">
    <property type="component" value="Unassembled WGS sequence"/>
</dbReference>
<reference evidence="10 11" key="1">
    <citation type="submission" date="2024-09" db="EMBL/GenBank/DDBJ databases">
        <authorList>
            <person name="Sun Q."/>
            <person name="Mori K."/>
        </authorList>
    </citation>
    <scope>NUCLEOTIDE SEQUENCE [LARGE SCALE GENOMIC DNA]</scope>
    <source>
        <strain evidence="10 11">NCAIM B.02537</strain>
    </source>
</reference>
<accession>A0ABV6PF78</accession>
<dbReference type="SUPFAM" id="SSF54534">
    <property type="entry name" value="FKBP-like"/>
    <property type="match status" value="1"/>
</dbReference>
<dbReference type="PROSITE" id="PS50059">
    <property type="entry name" value="FKBP_PPIASE"/>
    <property type="match status" value="1"/>
</dbReference>
<evidence type="ECO:0000256" key="1">
    <source>
        <dbReference type="ARBA" id="ARBA00000971"/>
    </source>
</evidence>
<evidence type="ECO:0000256" key="2">
    <source>
        <dbReference type="ARBA" id="ARBA00006577"/>
    </source>
</evidence>
<keyword evidence="8" id="KW-0812">Transmembrane</keyword>
<dbReference type="Gene3D" id="3.10.50.40">
    <property type="match status" value="1"/>
</dbReference>
<keyword evidence="8" id="KW-0472">Membrane</keyword>
<dbReference type="Pfam" id="PF00254">
    <property type="entry name" value="FKBP_C"/>
    <property type="match status" value="1"/>
</dbReference>
<comment type="similarity">
    <text evidence="2 6">Belongs to the FKBP-type PPIase family.</text>
</comment>
<feature type="compositionally biased region" description="Low complexity" evidence="7">
    <location>
        <begin position="157"/>
        <end position="169"/>
    </location>
</feature>
<evidence type="ECO:0000313" key="11">
    <source>
        <dbReference type="Proteomes" id="UP001589943"/>
    </source>
</evidence>
<evidence type="ECO:0000256" key="3">
    <source>
        <dbReference type="ARBA" id="ARBA00023110"/>
    </source>
</evidence>
<dbReference type="RefSeq" id="WP_379479982.1">
    <property type="nucleotide sequence ID" value="NZ_JBHLTL010000001.1"/>
</dbReference>
<evidence type="ECO:0000256" key="4">
    <source>
        <dbReference type="ARBA" id="ARBA00023235"/>
    </source>
</evidence>
<protein>
    <recommendedName>
        <fullName evidence="6">Peptidyl-prolyl cis-trans isomerase</fullName>
        <ecNumber evidence="6">5.2.1.8</ecNumber>
    </recommendedName>
</protein>
<name>A0ABV6PF78_9SPHN</name>
<dbReference type="EC" id="5.2.1.8" evidence="6"/>
<evidence type="ECO:0000256" key="8">
    <source>
        <dbReference type="SAM" id="Phobius"/>
    </source>
</evidence>
<keyword evidence="4 5" id="KW-0413">Isomerase</keyword>
<evidence type="ECO:0000313" key="10">
    <source>
        <dbReference type="EMBL" id="MFC0588483.1"/>
    </source>
</evidence>
<dbReference type="InterPro" id="IPR001179">
    <property type="entry name" value="PPIase_FKBP_dom"/>
</dbReference>
<keyword evidence="8" id="KW-1133">Transmembrane helix</keyword>
<dbReference type="InterPro" id="IPR046357">
    <property type="entry name" value="PPIase_dom_sf"/>
</dbReference>
<evidence type="ECO:0000256" key="5">
    <source>
        <dbReference type="PROSITE-ProRule" id="PRU00277"/>
    </source>
</evidence>
<feature type="transmembrane region" description="Helical" evidence="8">
    <location>
        <begin position="20"/>
        <end position="39"/>
    </location>
</feature>
<dbReference type="PANTHER" id="PTHR43811:SF23">
    <property type="entry name" value="FKBP-TYPE 22 KDA PEPTIDYL-PROLYL CIS-TRANS ISOMERASE"/>
    <property type="match status" value="1"/>
</dbReference>
<feature type="compositionally biased region" description="Gly residues" evidence="7">
    <location>
        <begin position="170"/>
        <end position="182"/>
    </location>
</feature>
<comment type="caution">
    <text evidence="10">The sequence shown here is derived from an EMBL/GenBank/DDBJ whole genome shotgun (WGS) entry which is preliminary data.</text>
</comment>
<dbReference type="PANTHER" id="PTHR43811">
    <property type="entry name" value="FKBP-TYPE PEPTIDYL-PROLYL CIS-TRANS ISOMERASE FKPA"/>
    <property type="match status" value="1"/>
</dbReference>